<name>K2J727_9PROT</name>
<accession>K2J727</accession>
<reference evidence="1 2" key="1">
    <citation type="journal article" date="2012" name="J. Bacteriol.">
        <title>Genome Sequence of Oceanibaculum indicum Type Strain P24.</title>
        <authorList>
            <person name="Lai Q."/>
            <person name="Shao Z."/>
        </authorList>
    </citation>
    <scope>NUCLEOTIDE SEQUENCE [LARGE SCALE GENOMIC DNA]</scope>
    <source>
        <strain evidence="1 2">P24</strain>
    </source>
</reference>
<dbReference type="AlphaFoldDB" id="K2J727"/>
<dbReference type="Proteomes" id="UP000006746">
    <property type="component" value="Unassembled WGS sequence"/>
</dbReference>
<proteinExistence type="predicted"/>
<dbReference type="EMBL" id="AMRL01000024">
    <property type="protein sequence ID" value="EKE70878.1"/>
    <property type="molecule type" value="Genomic_DNA"/>
</dbReference>
<dbReference type="STRING" id="1207063.P24_15084"/>
<sequence length="90" mass="9476">MVSRDARAEAFYSDLTEMVLRNLTAGMDLRDVLAGLCSVTGYVVAQVPDPDGSKLEASCCTTIVAAVAFNRRRQQSEAGSPAPLSPANGN</sequence>
<gene>
    <name evidence="1" type="ORF">P24_15084</name>
</gene>
<comment type="caution">
    <text evidence="1">The sequence shown here is derived from an EMBL/GenBank/DDBJ whole genome shotgun (WGS) entry which is preliminary data.</text>
</comment>
<dbReference type="RefSeq" id="WP_008945620.1">
    <property type="nucleotide sequence ID" value="NZ_AMRL01000024.1"/>
</dbReference>
<keyword evidence="2" id="KW-1185">Reference proteome</keyword>
<organism evidence="1 2">
    <name type="scientific">Oceanibaculum indicum P24</name>
    <dbReference type="NCBI Taxonomy" id="1207063"/>
    <lineage>
        <taxon>Bacteria</taxon>
        <taxon>Pseudomonadati</taxon>
        <taxon>Pseudomonadota</taxon>
        <taxon>Alphaproteobacteria</taxon>
        <taxon>Rhodospirillales</taxon>
        <taxon>Oceanibaculaceae</taxon>
        <taxon>Oceanibaculum</taxon>
    </lineage>
</organism>
<evidence type="ECO:0000313" key="2">
    <source>
        <dbReference type="Proteomes" id="UP000006746"/>
    </source>
</evidence>
<evidence type="ECO:0000313" key="1">
    <source>
        <dbReference type="EMBL" id="EKE70878.1"/>
    </source>
</evidence>
<protein>
    <submittedName>
        <fullName evidence="1">Uncharacterized protein</fullName>
    </submittedName>
</protein>